<reference evidence="1" key="1">
    <citation type="journal article" date="2014" name="PLoS ONE">
        <title>Transcriptome-Based Identification of ABC Transporters in the Western Tarnished Plant Bug Lygus hesperus.</title>
        <authorList>
            <person name="Hull J.J."/>
            <person name="Chaney K."/>
            <person name="Geib S.M."/>
            <person name="Fabrick J.A."/>
            <person name="Brent C.S."/>
            <person name="Walsh D."/>
            <person name="Lavine L.C."/>
        </authorList>
    </citation>
    <scope>NUCLEOTIDE SEQUENCE</scope>
</reference>
<reference evidence="1" key="2">
    <citation type="submission" date="2014-07" db="EMBL/GenBank/DDBJ databases">
        <authorList>
            <person name="Hull J."/>
        </authorList>
    </citation>
    <scope>NUCLEOTIDE SEQUENCE</scope>
</reference>
<dbReference type="GO" id="GO:0003341">
    <property type="term" value="P:cilium movement"/>
    <property type="evidence" value="ECO:0007669"/>
    <property type="project" value="TreeGrafter"/>
</dbReference>
<dbReference type="EMBL" id="GBHO01014982">
    <property type="protein sequence ID" value="JAG28622.1"/>
    <property type="molecule type" value="Transcribed_RNA"/>
</dbReference>
<feature type="non-terminal residue" evidence="1">
    <location>
        <position position="222"/>
    </location>
</feature>
<proteinExistence type="predicted"/>
<dbReference type="PANTHER" id="PTHR23053:SF0">
    <property type="entry name" value="HYDROCEPHALUS-INDUCING PROTEIN HOMOLOG"/>
    <property type="match status" value="1"/>
</dbReference>
<dbReference type="InterPro" id="IPR013783">
    <property type="entry name" value="Ig-like_fold"/>
</dbReference>
<dbReference type="AlphaFoldDB" id="A0A0A9Y6F1"/>
<dbReference type="PANTHER" id="PTHR23053">
    <property type="entry name" value="DLEC1 DELETED IN LUNG AND ESOPHAGEAL CANCER 1"/>
    <property type="match status" value="1"/>
</dbReference>
<dbReference type="Gene3D" id="2.60.40.10">
    <property type="entry name" value="Immunoglobulins"/>
    <property type="match status" value="1"/>
</dbReference>
<dbReference type="GO" id="GO:0005930">
    <property type="term" value="C:axoneme"/>
    <property type="evidence" value="ECO:0007669"/>
    <property type="project" value="TreeGrafter"/>
</dbReference>
<evidence type="ECO:0000313" key="1">
    <source>
        <dbReference type="EMBL" id="JAG28622.1"/>
    </source>
</evidence>
<gene>
    <name evidence="1" type="ORF">CM83_1624</name>
</gene>
<name>A0A0A9Y6F1_LYGHE</name>
<feature type="non-terminal residue" evidence="1">
    <location>
        <position position="1"/>
    </location>
</feature>
<sequence>PEIIDFGVRKFCELWTTTFKIINIGWTSFYYEINIMWKDHLLEYSMRPRCFSIQPASKLIESGDEVEVKVILYPAITGPFKKHFSLFVGNCPPRQVEIKGFASVPQILINCPWNEYNSVPEEINYSAIGRQLCNEWFCPMISGSIDLSSPVLKTVTDFYDQHICLEIPPPASFGQDFLYPFEEGWVIVTANHFVPTSADVTLAVERELCHDYYHYLKPKMLR</sequence>
<organism evidence="1">
    <name type="scientific">Lygus hesperus</name>
    <name type="common">Western plant bug</name>
    <dbReference type="NCBI Taxonomy" id="30085"/>
    <lineage>
        <taxon>Eukaryota</taxon>
        <taxon>Metazoa</taxon>
        <taxon>Ecdysozoa</taxon>
        <taxon>Arthropoda</taxon>
        <taxon>Hexapoda</taxon>
        <taxon>Insecta</taxon>
        <taxon>Pterygota</taxon>
        <taxon>Neoptera</taxon>
        <taxon>Paraneoptera</taxon>
        <taxon>Hemiptera</taxon>
        <taxon>Heteroptera</taxon>
        <taxon>Panheteroptera</taxon>
        <taxon>Cimicomorpha</taxon>
        <taxon>Miridae</taxon>
        <taxon>Mirini</taxon>
        <taxon>Lygus</taxon>
    </lineage>
</organism>
<dbReference type="GO" id="GO:1904158">
    <property type="term" value="P:axonemal central apparatus assembly"/>
    <property type="evidence" value="ECO:0007669"/>
    <property type="project" value="TreeGrafter"/>
</dbReference>
<accession>A0A0A9Y6F1</accession>
<protein>
    <submittedName>
        <fullName evidence="1">Uncharacterized protein</fullName>
    </submittedName>
</protein>
<dbReference type="InterPro" id="IPR033305">
    <property type="entry name" value="Hydin-like"/>
</dbReference>